<dbReference type="Pfam" id="PF05224">
    <property type="entry name" value="NDT80_PhoG"/>
    <property type="match status" value="1"/>
</dbReference>
<evidence type="ECO:0000313" key="6">
    <source>
        <dbReference type="Proteomes" id="UP000292447"/>
    </source>
</evidence>
<dbReference type="InterPro" id="IPR052605">
    <property type="entry name" value="Fungal_trans_regulator"/>
</dbReference>
<dbReference type="Gene3D" id="2.60.40.1390">
    <property type="entry name" value="NDT80 DNA-binding domain"/>
    <property type="match status" value="1"/>
</dbReference>
<dbReference type="GO" id="GO:0051321">
    <property type="term" value="P:meiotic cell cycle"/>
    <property type="evidence" value="ECO:0007669"/>
    <property type="project" value="TreeGrafter"/>
</dbReference>
<gene>
    <name evidence="5" type="primary">MPUL0E02550</name>
    <name evidence="5" type="ORF">METSCH_E02550</name>
</gene>
<feature type="region of interest" description="Disordered" evidence="3">
    <location>
        <begin position="536"/>
        <end position="599"/>
    </location>
</feature>
<reference evidence="6" key="1">
    <citation type="submission" date="2019-03" db="EMBL/GenBank/DDBJ databases">
        <title>Snf2 controls pulcherriminic acid biosynthesis and connects pigmentation and antifungal activity of the yeast Metschnikowia pulcherrima.</title>
        <authorList>
            <person name="Gore-Lloyd D."/>
            <person name="Sumann I."/>
            <person name="Brachmann A.O."/>
            <person name="Schneeberger K."/>
            <person name="Ortiz-Merino R.A."/>
            <person name="Moreno-Beltran M."/>
            <person name="Schlaefli M."/>
            <person name="Kirner P."/>
            <person name="Santos Kron A."/>
            <person name="Wolfe K.H."/>
            <person name="Piel J."/>
            <person name="Ahrens C.H."/>
            <person name="Henk D."/>
            <person name="Freimoser F.M."/>
        </authorList>
    </citation>
    <scope>NUCLEOTIDE SEQUENCE [LARGE SCALE GENOMIC DNA]</scope>
    <source>
        <strain evidence="6">APC 1.2</strain>
    </source>
</reference>
<dbReference type="PANTHER" id="PTHR35144:SF1">
    <property type="entry name" value="PROTEIN PACG"/>
    <property type="match status" value="1"/>
</dbReference>
<feature type="domain" description="NDT80" evidence="4">
    <location>
        <begin position="265"/>
        <end position="501"/>
    </location>
</feature>
<protein>
    <submittedName>
        <fullName evidence="5">NDT80 / PhoG like DNA-binding family protein</fullName>
    </submittedName>
</protein>
<evidence type="ECO:0000313" key="5">
    <source>
        <dbReference type="EMBL" id="QBM90017.1"/>
    </source>
</evidence>
<dbReference type="InterPro" id="IPR008967">
    <property type="entry name" value="p53-like_TF_DNA-bd_sf"/>
</dbReference>
<accession>A0A4P6XR34</accession>
<dbReference type="Proteomes" id="UP000292447">
    <property type="component" value="Chromosome V"/>
</dbReference>
<dbReference type="InterPro" id="IPR024061">
    <property type="entry name" value="NDT80_DNA-bd_dom"/>
</dbReference>
<evidence type="ECO:0000256" key="1">
    <source>
        <dbReference type="ARBA" id="ARBA00023125"/>
    </source>
</evidence>
<feature type="region of interest" description="Disordered" evidence="3">
    <location>
        <begin position="22"/>
        <end position="47"/>
    </location>
</feature>
<sequence length="686" mass="74666">MSQKADLDDFASLFLPDLLNRVDSFPQDPDPKPAAGSRAPLLQVSPVPSTLSSGMSLIRYFEASQANQAVGQDSAAVSLAFSDLNQYLQLPGPAKFGEHSFSGFPGAEPARSGASGAGQGRNEASVDQRNAFTGYASNMSASAPNMSGHGLLPFSNLDMGHTLHYADFLPPEASYAPQQRQRQFMYHQGYPSGLHTQFESGGWPGTDASSVQAKNYYTPQMYYSGLVPGMEVYPLDPYSSARLAKEPEIAVDSVPTIDISEKVDKRGRPMNTTQISVDYSGPALDRLVDLKRTTENGCVAVYAGSGAPVTFSLQGFLHGRLLSNDQDNHNYIQSSAGSVDPAQVYQPQVISCYRRNFINLHLHLAADDIPAQMLIEGLLVTRFRVEITAITDKSSPEPVALLDNEHEPEPRRAGDHVSVETIGPSHVIEPSNMLKLAFWRVKKLQFKSATANSTNLAFQTYYRFLVRLYAETASGDHVVDELVSNPIIVRGRNPSFYQQKNDVLIKAKSPNAMASYLHSAQALPLLPERLTSHSKTSLEPIVSTESGSLSAENPPVKLEAGSPEPVKIERPEKKPDSDEESASEDETGSQVKKPTSDLRVANAAGPVDLQTILAGLSKKKGDKYHYFPILNVYYLPPINVVYFPHAAHHTDADADRDGEAKTDVGAHTPASQTGSDRKPSSKVYFK</sequence>
<organism evidence="5 6">
    <name type="scientific">Metschnikowia aff. pulcherrima</name>
    <dbReference type="NCBI Taxonomy" id="2163413"/>
    <lineage>
        <taxon>Eukaryota</taxon>
        <taxon>Fungi</taxon>
        <taxon>Dikarya</taxon>
        <taxon>Ascomycota</taxon>
        <taxon>Saccharomycotina</taxon>
        <taxon>Pichiomycetes</taxon>
        <taxon>Metschnikowiaceae</taxon>
        <taxon>Metschnikowia</taxon>
    </lineage>
</organism>
<dbReference type="PROSITE" id="PS51517">
    <property type="entry name" value="NDT80"/>
    <property type="match status" value="1"/>
</dbReference>
<feature type="DNA-binding region" description="NDT80" evidence="2">
    <location>
        <begin position="265"/>
        <end position="501"/>
    </location>
</feature>
<keyword evidence="6" id="KW-1185">Reference proteome</keyword>
<proteinExistence type="predicted"/>
<evidence type="ECO:0000256" key="2">
    <source>
        <dbReference type="PROSITE-ProRule" id="PRU00850"/>
    </source>
</evidence>
<dbReference type="STRING" id="2163413.A0A4P6XR34"/>
<feature type="region of interest" description="Disordered" evidence="3">
    <location>
        <begin position="99"/>
        <end position="124"/>
    </location>
</feature>
<dbReference type="EMBL" id="CP034460">
    <property type="protein sequence ID" value="QBM90017.1"/>
    <property type="molecule type" value="Genomic_DNA"/>
</dbReference>
<feature type="compositionally biased region" description="Basic and acidic residues" evidence="3">
    <location>
        <begin position="652"/>
        <end position="664"/>
    </location>
</feature>
<dbReference type="InterPro" id="IPR037141">
    <property type="entry name" value="NDT80_DNA-bd_dom_sf"/>
</dbReference>
<dbReference type="AlphaFoldDB" id="A0A4P6XR34"/>
<dbReference type="GO" id="GO:0000228">
    <property type="term" value="C:nuclear chromosome"/>
    <property type="evidence" value="ECO:0007669"/>
    <property type="project" value="TreeGrafter"/>
</dbReference>
<keyword evidence="1 2" id="KW-0238">DNA-binding</keyword>
<feature type="compositionally biased region" description="Acidic residues" evidence="3">
    <location>
        <begin position="577"/>
        <end position="587"/>
    </location>
</feature>
<dbReference type="PANTHER" id="PTHR35144">
    <property type="entry name" value="MEIOSIS-SPECIFIC TRANSCRIPTION FACTOR NDT80"/>
    <property type="match status" value="1"/>
</dbReference>
<evidence type="ECO:0000256" key="3">
    <source>
        <dbReference type="SAM" id="MobiDB-lite"/>
    </source>
</evidence>
<feature type="compositionally biased region" description="Polar residues" evidence="3">
    <location>
        <begin position="536"/>
        <end position="551"/>
    </location>
</feature>
<feature type="region of interest" description="Disordered" evidence="3">
    <location>
        <begin position="652"/>
        <end position="686"/>
    </location>
</feature>
<feature type="compositionally biased region" description="Basic and acidic residues" evidence="3">
    <location>
        <begin position="566"/>
        <end position="576"/>
    </location>
</feature>
<evidence type="ECO:0000259" key="4">
    <source>
        <dbReference type="PROSITE" id="PS51517"/>
    </source>
</evidence>
<dbReference type="GO" id="GO:0045944">
    <property type="term" value="P:positive regulation of transcription by RNA polymerase II"/>
    <property type="evidence" value="ECO:0007669"/>
    <property type="project" value="TreeGrafter"/>
</dbReference>
<dbReference type="GO" id="GO:0003700">
    <property type="term" value="F:DNA-binding transcription factor activity"/>
    <property type="evidence" value="ECO:0007669"/>
    <property type="project" value="UniProtKB-UniRule"/>
</dbReference>
<dbReference type="GO" id="GO:0003677">
    <property type="term" value="F:DNA binding"/>
    <property type="evidence" value="ECO:0007669"/>
    <property type="project" value="UniProtKB-KW"/>
</dbReference>
<name>A0A4P6XR34_9ASCO</name>
<dbReference type="SUPFAM" id="SSF49417">
    <property type="entry name" value="p53-like transcription factors"/>
    <property type="match status" value="1"/>
</dbReference>